<keyword evidence="3" id="KW-1185">Reference proteome</keyword>
<evidence type="ECO:0000313" key="2">
    <source>
        <dbReference type="EMBL" id="UUX51809.1"/>
    </source>
</evidence>
<sequence length="134" mass="15047">MTDFVWPDKTALLDDFAEYFEEVGQILQIRSIEDLEAGLDRARTAFDYTPDADAAAIAAIIFEGVTTRHALVDGNKRLGWQAMTTFLDMNGIWFDPPELDAYHIAMAVIRHEAALDDLAQFIRDHTSSVDPLSE</sequence>
<feature type="domain" description="Fido" evidence="1">
    <location>
        <begin position="7"/>
        <end position="124"/>
    </location>
</feature>
<dbReference type="InterPro" id="IPR053737">
    <property type="entry name" value="Type_II_TA_Toxin"/>
</dbReference>
<reference evidence="2" key="1">
    <citation type="submission" date="2022-08" db="EMBL/GenBank/DDBJ databases">
        <title>Nisaea acidiphila sp. nov., isolated from a marine algal debris and emended description of the genus Nisaea Urios et al. 2008.</title>
        <authorList>
            <person name="Kwon K."/>
        </authorList>
    </citation>
    <scope>NUCLEOTIDE SEQUENCE</scope>
    <source>
        <strain evidence="2">MEBiC11861</strain>
    </source>
</reference>
<dbReference type="RefSeq" id="WP_257771512.1">
    <property type="nucleotide sequence ID" value="NZ_CP102480.1"/>
</dbReference>
<accession>A0A9J7AZG2</accession>
<dbReference type="Proteomes" id="UP001060336">
    <property type="component" value="Chromosome"/>
</dbReference>
<gene>
    <name evidence="2" type="ORF">NUH88_08920</name>
</gene>
<dbReference type="GO" id="GO:0016301">
    <property type="term" value="F:kinase activity"/>
    <property type="evidence" value="ECO:0007669"/>
    <property type="project" value="InterPro"/>
</dbReference>
<evidence type="ECO:0000259" key="1">
    <source>
        <dbReference type="PROSITE" id="PS51459"/>
    </source>
</evidence>
<dbReference type="Pfam" id="PF02661">
    <property type="entry name" value="Fic"/>
    <property type="match status" value="1"/>
</dbReference>
<dbReference type="EMBL" id="CP102480">
    <property type="protein sequence ID" value="UUX51809.1"/>
    <property type="molecule type" value="Genomic_DNA"/>
</dbReference>
<dbReference type="PROSITE" id="PS51459">
    <property type="entry name" value="FIDO"/>
    <property type="match status" value="1"/>
</dbReference>
<protein>
    <submittedName>
        <fullName evidence="2">Fic family protein</fullName>
    </submittedName>
</protein>
<dbReference type="PANTHER" id="PTHR39426">
    <property type="entry name" value="HOMOLOGY TO DEATH-ON-CURING PROTEIN OF PHAGE P1"/>
    <property type="match status" value="1"/>
</dbReference>
<dbReference type="KEGG" id="naci:NUH88_08920"/>
<dbReference type="InterPro" id="IPR003812">
    <property type="entry name" value="Fido"/>
</dbReference>
<name>A0A9J7AZG2_9PROT</name>
<evidence type="ECO:0000313" key="3">
    <source>
        <dbReference type="Proteomes" id="UP001060336"/>
    </source>
</evidence>
<organism evidence="2 3">
    <name type="scientific">Nisaea acidiphila</name>
    <dbReference type="NCBI Taxonomy" id="1862145"/>
    <lineage>
        <taxon>Bacteria</taxon>
        <taxon>Pseudomonadati</taxon>
        <taxon>Pseudomonadota</taxon>
        <taxon>Alphaproteobacteria</taxon>
        <taxon>Rhodospirillales</taxon>
        <taxon>Thalassobaculaceae</taxon>
        <taxon>Nisaea</taxon>
    </lineage>
</organism>
<dbReference type="InterPro" id="IPR006440">
    <property type="entry name" value="Doc"/>
</dbReference>
<dbReference type="PANTHER" id="PTHR39426:SF1">
    <property type="entry name" value="HOMOLOGY TO DEATH-ON-CURING PROTEIN OF PHAGE P1"/>
    <property type="match status" value="1"/>
</dbReference>
<dbReference type="AlphaFoldDB" id="A0A9J7AZG2"/>
<proteinExistence type="predicted"/>
<dbReference type="Gene3D" id="1.20.120.1870">
    <property type="entry name" value="Fic/DOC protein, Fido domain"/>
    <property type="match status" value="1"/>
</dbReference>